<accession>A0A5S6R076</accession>
<evidence type="ECO:0000313" key="2">
    <source>
        <dbReference type="WBParaSite" id="TMUE_3000012890.1"/>
    </source>
</evidence>
<dbReference type="AlphaFoldDB" id="A0A5S6R076"/>
<protein>
    <submittedName>
        <fullName evidence="2">Uncharacterized protein</fullName>
    </submittedName>
</protein>
<proteinExistence type="predicted"/>
<name>A0A5S6R076_TRIMR</name>
<sequence>MDFSGHGFILHISRFGTTLKSWRMSGRPLRTFAVRVNASDEAAFSSARWLNALLTMLPSCHSLLFD</sequence>
<dbReference type="Proteomes" id="UP000046395">
    <property type="component" value="Unassembled WGS sequence"/>
</dbReference>
<reference evidence="2" key="1">
    <citation type="submission" date="2019-12" db="UniProtKB">
        <authorList>
            <consortium name="WormBaseParasite"/>
        </authorList>
    </citation>
    <scope>IDENTIFICATION</scope>
</reference>
<evidence type="ECO:0000313" key="1">
    <source>
        <dbReference type="Proteomes" id="UP000046395"/>
    </source>
</evidence>
<dbReference type="WBParaSite" id="TMUE_3000012890.1">
    <property type="protein sequence ID" value="TMUE_3000012890.1"/>
    <property type="gene ID" value="WBGene00286669"/>
</dbReference>
<keyword evidence="1" id="KW-1185">Reference proteome</keyword>
<organism evidence="1 2">
    <name type="scientific">Trichuris muris</name>
    <name type="common">Mouse whipworm</name>
    <dbReference type="NCBI Taxonomy" id="70415"/>
    <lineage>
        <taxon>Eukaryota</taxon>
        <taxon>Metazoa</taxon>
        <taxon>Ecdysozoa</taxon>
        <taxon>Nematoda</taxon>
        <taxon>Enoplea</taxon>
        <taxon>Dorylaimia</taxon>
        <taxon>Trichinellida</taxon>
        <taxon>Trichuridae</taxon>
        <taxon>Trichuris</taxon>
    </lineage>
</organism>